<name>A0A161L8V1_9BACT</name>
<evidence type="ECO:0000313" key="3">
    <source>
        <dbReference type="EMBL" id="GAT63694.1"/>
    </source>
</evidence>
<accession>A0A161L8V1</accession>
<dbReference type="Pfam" id="PF14292">
    <property type="entry name" value="SusE"/>
    <property type="match status" value="1"/>
</dbReference>
<dbReference type="EMBL" id="BDCR01000004">
    <property type="protein sequence ID" value="GAT63694.1"/>
    <property type="molecule type" value="Genomic_DNA"/>
</dbReference>
<keyword evidence="1" id="KW-0732">Signal</keyword>
<feature type="signal peptide" evidence="1">
    <location>
        <begin position="1"/>
        <end position="20"/>
    </location>
</feature>
<dbReference type="OrthoDB" id="1100554at2"/>
<evidence type="ECO:0000259" key="2">
    <source>
        <dbReference type="Pfam" id="PF14292"/>
    </source>
</evidence>
<dbReference type="RefSeq" id="WP_068705131.1">
    <property type="nucleotide sequence ID" value="NZ_BDCR01000004.1"/>
</dbReference>
<feature type="chain" id="PRO_5007824696" description="SusE outer membrane protein domain-containing protein" evidence="1">
    <location>
        <begin position="21"/>
        <end position="391"/>
    </location>
</feature>
<evidence type="ECO:0000313" key="4">
    <source>
        <dbReference type="Proteomes" id="UP000076586"/>
    </source>
</evidence>
<reference evidence="4" key="2">
    <citation type="journal article" date="2017" name="Genome Announc.">
        <title>Draft genome sequence of Paludibacter jiangxiensis NM7(T), a propionate-producing fermentative bacterium.</title>
        <authorList>
            <person name="Qiu Y.-L."/>
            <person name="Tourlousse D.M."/>
            <person name="Matsuura N."/>
            <person name="Ohashi A."/>
            <person name="Sekiguchi Y."/>
        </authorList>
    </citation>
    <scope>NUCLEOTIDE SEQUENCE [LARGE SCALE GENOMIC DNA]</scope>
    <source>
        <strain evidence="4">NM7</strain>
    </source>
</reference>
<proteinExistence type="predicted"/>
<reference evidence="4" key="1">
    <citation type="submission" date="2016-04" db="EMBL/GenBank/DDBJ databases">
        <title>Draft genome sequence of Paludibacter jiangxiensis strain NM7.</title>
        <authorList>
            <person name="Qiu Y."/>
            <person name="Matsuura N."/>
            <person name="Ohashi A."/>
            <person name="Tourlousse M.D."/>
            <person name="Sekiguchi Y."/>
        </authorList>
    </citation>
    <scope>NUCLEOTIDE SEQUENCE [LARGE SCALE GENOMIC DNA]</scope>
    <source>
        <strain evidence="4">NM7</strain>
    </source>
</reference>
<organism evidence="3 4">
    <name type="scientific">Paludibacter jiangxiensis</name>
    <dbReference type="NCBI Taxonomy" id="681398"/>
    <lineage>
        <taxon>Bacteria</taxon>
        <taxon>Pseudomonadati</taxon>
        <taxon>Bacteroidota</taxon>
        <taxon>Bacteroidia</taxon>
        <taxon>Bacteroidales</taxon>
        <taxon>Paludibacteraceae</taxon>
        <taxon>Paludibacter</taxon>
    </lineage>
</organism>
<evidence type="ECO:0000256" key="1">
    <source>
        <dbReference type="SAM" id="SignalP"/>
    </source>
</evidence>
<dbReference type="Gene3D" id="2.60.40.3620">
    <property type="match status" value="2"/>
</dbReference>
<dbReference type="STRING" id="681398.PJIAN_4235"/>
<protein>
    <recommendedName>
        <fullName evidence="2">SusE outer membrane protein domain-containing protein</fullName>
    </recommendedName>
</protein>
<dbReference type="InterPro" id="IPR025970">
    <property type="entry name" value="SusE"/>
</dbReference>
<sequence>MKKILIFTAFLMAVIFVGCSDDAKLMISANPVAPVLSAPSQSTTAYVKDSAAYILSMDSTGLAETFKVSAADYGVSAPVTYSLQIDKAGNNFANAQTITSSSTTSLAVTVVQLYNAMTGATALNLPTNVKASIDVRVMATIGASLQPAYSNVKTIIVKPLPSLKPYYAVTPKPYYIIGLGDGAWNNSPAGLGVSLYPMSVVSGFAYTSAGAGTFTFTGYFKASRTFKLIRDVGSWNEQWGNSGQDGIDNPVHNDGGSKNFKVPSDGYYTITLNSISNTVKIVAASAPAKSFGAIGMIGEFNGWGTDVAMTASETTNNHYWYTTYTFSSDFTPPVGSGGMKFRADAAWTNNWGAGYFPVGIGTNGGTNVPHMAGTYKALFNDVDGCYYFVKL</sequence>
<dbReference type="Proteomes" id="UP000076586">
    <property type="component" value="Unassembled WGS sequence"/>
</dbReference>
<keyword evidence="4" id="KW-1185">Reference proteome</keyword>
<feature type="domain" description="SusE outer membrane protein" evidence="2">
    <location>
        <begin position="34"/>
        <end position="137"/>
    </location>
</feature>
<comment type="caution">
    <text evidence="3">The sequence shown here is derived from an EMBL/GenBank/DDBJ whole genome shotgun (WGS) entry which is preliminary data.</text>
</comment>
<dbReference type="AlphaFoldDB" id="A0A161L8V1"/>
<dbReference type="PROSITE" id="PS51257">
    <property type="entry name" value="PROKAR_LIPOPROTEIN"/>
    <property type="match status" value="1"/>
</dbReference>
<gene>
    <name evidence="3" type="ORF">PJIAN_4235</name>
</gene>